<dbReference type="Gene3D" id="2.60.120.260">
    <property type="entry name" value="Galactose-binding domain-like"/>
    <property type="match status" value="1"/>
</dbReference>
<name>A0ABS9SJB3_9BACT</name>
<protein>
    <recommendedName>
        <fullName evidence="3">DUF4251 domain-containing protein</fullName>
    </recommendedName>
</protein>
<dbReference type="Proteomes" id="UP001202248">
    <property type="component" value="Unassembled WGS sequence"/>
</dbReference>
<reference evidence="1 2" key="1">
    <citation type="submission" date="2022-02" db="EMBL/GenBank/DDBJ databases">
        <authorList>
            <person name="Min J."/>
        </authorList>
    </citation>
    <scope>NUCLEOTIDE SEQUENCE [LARGE SCALE GENOMIC DNA]</scope>
    <source>
        <strain evidence="1 2">GR10-1</strain>
    </source>
</reference>
<organism evidence="1 2">
    <name type="scientific">Niabella ginsengisoli</name>
    <dbReference type="NCBI Taxonomy" id="522298"/>
    <lineage>
        <taxon>Bacteria</taxon>
        <taxon>Pseudomonadati</taxon>
        <taxon>Bacteroidota</taxon>
        <taxon>Chitinophagia</taxon>
        <taxon>Chitinophagales</taxon>
        <taxon>Chitinophagaceae</taxon>
        <taxon>Niabella</taxon>
    </lineage>
</organism>
<evidence type="ECO:0000313" key="1">
    <source>
        <dbReference type="EMBL" id="MCH5598405.1"/>
    </source>
</evidence>
<keyword evidence="2" id="KW-1185">Reference proteome</keyword>
<comment type="caution">
    <text evidence="1">The sequence shown here is derived from an EMBL/GenBank/DDBJ whole genome shotgun (WGS) entry which is preliminary data.</text>
</comment>
<sequence>MKSAQQGASLTFQFEGSAFGLFDIGGPEAGQIEIEIDGKHIRLTEVAAKGYRFYQPDEHGEVNTINRFNAYCNNRYRGQYDIIKVKPGKHTVRIHLSYDRANKREILKANTEDIVAHPAKYDQSVLYLGRILLRGTPVYINRPMTKR</sequence>
<dbReference type="EMBL" id="JAKWBL010000001">
    <property type="protein sequence ID" value="MCH5598405.1"/>
    <property type="molecule type" value="Genomic_DNA"/>
</dbReference>
<gene>
    <name evidence="1" type="ORF">MKP09_11015</name>
</gene>
<dbReference type="RefSeq" id="WP_240828950.1">
    <property type="nucleotide sequence ID" value="NZ_JAKWBL010000001.1"/>
</dbReference>
<accession>A0ABS9SJB3</accession>
<proteinExistence type="predicted"/>
<evidence type="ECO:0008006" key="3">
    <source>
        <dbReference type="Google" id="ProtNLM"/>
    </source>
</evidence>
<evidence type="ECO:0000313" key="2">
    <source>
        <dbReference type="Proteomes" id="UP001202248"/>
    </source>
</evidence>